<dbReference type="SUPFAM" id="SSF53756">
    <property type="entry name" value="UDP-Glycosyltransferase/glycogen phosphorylase"/>
    <property type="match status" value="1"/>
</dbReference>
<gene>
    <name evidence="1" type="primary">wekM</name>
</gene>
<dbReference type="GO" id="GO:0016740">
    <property type="term" value="F:transferase activity"/>
    <property type="evidence" value="ECO:0007669"/>
    <property type="project" value="UniProtKB-KW"/>
</dbReference>
<reference evidence="1" key="1">
    <citation type="journal article" date="2013" name="FEMS Microbiol. Rev.">
        <title>Structural diversity in Salmonella O antigens and its genetic basis.</title>
        <authorList>
            <person name="Liu B."/>
            <person name="Knirel Y.A."/>
            <person name="Feng L."/>
            <person name="Perepelov A.V."/>
            <person name="Senchenkova S.N."/>
            <person name="Reeves P.R."/>
            <person name="Wang L."/>
        </authorList>
    </citation>
    <scope>NUCLEOTIDE SEQUENCE</scope>
    <source>
        <strain evidence="1">G1461</strain>
    </source>
</reference>
<organism evidence="1">
    <name type="scientific">Salmonella enterica</name>
    <name type="common">Salmonella choleraesuis</name>
    <dbReference type="NCBI Taxonomy" id="28901"/>
    <lineage>
        <taxon>Bacteria</taxon>
        <taxon>Pseudomonadati</taxon>
        <taxon>Pseudomonadota</taxon>
        <taxon>Gammaproteobacteria</taxon>
        <taxon>Enterobacterales</taxon>
        <taxon>Enterobacteriaceae</taxon>
        <taxon>Salmonella</taxon>
    </lineage>
</organism>
<evidence type="ECO:0000313" key="1">
    <source>
        <dbReference type="EMBL" id="AFW04811.1"/>
    </source>
</evidence>
<dbReference type="Gene3D" id="3.40.50.2000">
    <property type="entry name" value="Glycogen Phosphorylase B"/>
    <property type="match status" value="1"/>
</dbReference>
<proteinExistence type="predicted"/>
<dbReference type="AlphaFoldDB" id="U3GL54"/>
<keyword evidence="1" id="KW-0808">Transferase</keyword>
<name>U3GL54_SALER</name>
<protein>
    <submittedName>
        <fullName evidence="1">Glycosyltransferase</fullName>
    </submittedName>
</protein>
<sequence>MILFIADFPTVENVRDGMFQRIAAIDSLTKNKSRVYLNISFKKNVKRKVSIIENCVVEHVNYFAHNKIIKNYLKKASIIYVHSLYNMLKISSANCYDKIILDIHGVVPEEIAFLGKKTKSFIYNKIEKKAIRSCYKLIHVTTAMKEFYERKYNLNLASRSIVLPIFEKTTINPNHSKWESNTFETIYAGGMQAWQNIDLMIKVTKGGDTRNIKFNFFFPQELISDFKLKLGDRLDSRTIMVDSLPKEDVIKVMTRCHLGFVLRDDIVVNRVACPTKLIEYLECGVVPIIKSPDIGDFNTLGYSFIRVEELNGSLSMDDLRKKVENNYKVLAHFQSLTEHSKSILINIFKNANERLENKVMP</sequence>
<accession>U3GL54</accession>
<dbReference type="EMBL" id="JX975340">
    <property type="protein sequence ID" value="AFW04811.1"/>
    <property type="molecule type" value="Genomic_DNA"/>
</dbReference>